<evidence type="ECO:0000313" key="3">
    <source>
        <dbReference type="RefSeq" id="XP_020083292.1"/>
    </source>
</evidence>
<reference evidence="3" key="2">
    <citation type="submission" date="2025-08" db="UniProtKB">
        <authorList>
            <consortium name="RefSeq"/>
        </authorList>
    </citation>
    <scope>IDENTIFICATION</scope>
    <source>
        <tissue evidence="3">Leaf</tissue>
    </source>
</reference>
<keyword evidence="2" id="KW-1185">Reference proteome</keyword>
<proteinExistence type="predicted"/>
<organism evidence="2 3">
    <name type="scientific">Ananas comosus</name>
    <name type="common">Pineapple</name>
    <name type="synonym">Ananas ananas</name>
    <dbReference type="NCBI Taxonomy" id="4615"/>
    <lineage>
        <taxon>Eukaryota</taxon>
        <taxon>Viridiplantae</taxon>
        <taxon>Streptophyta</taxon>
        <taxon>Embryophyta</taxon>
        <taxon>Tracheophyta</taxon>
        <taxon>Spermatophyta</taxon>
        <taxon>Magnoliopsida</taxon>
        <taxon>Liliopsida</taxon>
        <taxon>Poales</taxon>
        <taxon>Bromeliaceae</taxon>
        <taxon>Bromelioideae</taxon>
        <taxon>Ananas</taxon>
    </lineage>
</organism>
<evidence type="ECO:0000313" key="2">
    <source>
        <dbReference type="Proteomes" id="UP000515123"/>
    </source>
</evidence>
<dbReference type="RefSeq" id="XP_020083292.1">
    <property type="nucleotide sequence ID" value="XM_020227703.1"/>
</dbReference>
<sequence>MYWIESYDSLVSSSIYPLTWRPSVLSLLRGGQMRIGLSFMLHTSRDWDRDYRPFLINYRLPVMTRYKRPSFICSGIGRSREDGFLSSTALVDALRQTHYSIRELVDDPPAIHTMLESLTGICAHFESVLEHVPAIPIVADIGGRDFGHASTSGHHRRQSPTPTGSYSTSSQRVSRSPSLTDAADMPAAPSTFPFLTLDSLPPPVSRAYFRSVYSRHHGASSSQPRLAYTPATVEGDRPKPKETGDSGASRGHHHCGS</sequence>
<protein>
    <submittedName>
        <fullName evidence="3">Uncharacterized protein LOC109706730 isoform X1</fullName>
    </submittedName>
</protein>
<accession>A0A6P5EIP9</accession>
<dbReference type="GeneID" id="109706730"/>
<feature type="compositionally biased region" description="Basic and acidic residues" evidence="1">
    <location>
        <begin position="234"/>
        <end position="244"/>
    </location>
</feature>
<feature type="region of interest" description="Disordered" evidence="1">
    <location>
        <begin position="146"/>
        <end position="185"/>
    </location>
</feature>
<feature type="region of interest" description="Disordered" evidence="1">
    <location>
        <begin position="215"/>
        <end position="257"/>
    </location>
</feature>
<name>A0A6P5EIP9_ANACO</name>
<feature type="compositionally biased region" description="Low complexity" evidence="1">
    <location>
        <begin position="159"/>
        <end position="178"/>
    </location>
</feature>
<gene>
    <name evidence="3" type="primary">LOC109706730</name>
</gene>
<reference evidence="2" key="1">
    <citation type="journal article" date="2015" name="Nat. Genet.">
        <title>The pineapple genome and the evolution of CAM photosynthesis.</title>
        <authorList>
            <person name="Ming R."/>
            <person name="VanBuren R."/>
            <person name="Wai C.M."/>
            <person name="Tang H."/>
            <person name="Schatz M.C."/>
            <person name="Bowers J.E."/>
            <person name="Lyons E."/>
            <person name="Wang M.L."/>
            <person name="Chen J."/>
            <person name="Biggers E."/>
            <person name="Zhang J."/>
            <person name="Huang L."/>
            <person name="Zhang L."/>
            <person name="Miao W."/>
            <person name="Zhang J."/>
            <person name="Ye Z."/>
            <person name="Miao C."/>
            <person name="Lin Z."/>
            <person name="Wang H."/>
            <person name="Zhou H."/>
            <person name="Yim W.C."/>
            <person name="Priest H.D."/>
            <person name="Zheng C."/>
            <person name="Woodhouse M."/>
            <person name="Edger P.P."/>
            <person name="Guyot R."/>
            <person name="Guo H.B."/>
            <person name="Guo H."/>
            <person name="Zheng G."/>
            <person name="Singh R."/>
            <person name="Sharma A."/>
            <person name="Min X."/>
            <person name="Zheng Y."/>
            <person name="Lee H."/>
            <person name="Gurtowski J."/>
            <person name="Sedlazeck F.J."/>
            <person name="Harkess A."/>
            <person name="McKain M.R."/>
            <person name="Liao Z."/>
            <person name="Fang J."/>
            <person name="Liu J."/>
            <person name="Zhang X."/>
            <person name="Zhang Q."/>
            <person name="Hu W."/>
            <person name="Qin Y."/>
            <person name="Wang K."/>
            <person name="Chen L.Y."/>
            <person name="Shirley N."/>
            <person name="Lin Y.R."/>
            <person name="Liu L.Y."/>
            <person name="Hernandez A.G."/>
            <person name="Wright C.L."/>
            <person name="Bulone V."/>
            <person name="Tuskan G.A."/>
            <person name="Heath K."/>
            <person name="Zee F."/>
            <person name="Moore P.H."/>
            <person name="Sunkar R."/>
            <person name="Leebens-Mack J.H."/>
            <person name="Mockler T."/>
            <person name="Bennetzen J.L."/>
            <person name="Freeling M."/>
            <person name="Sankoff D."/>
            <person name="Paterson A.H."/>
            <person name="Zhu X."/>
            <person name="Yang X."/>
            <person name="Smith J.A."/>
            <person name="Cushman J.C."/>
            <person name="Paull R.E."/>
            <person name="Yu Q."/>
        </authorList>
    </citation>
    <scope>NUCLEOTIDE SEQUENCE [LARGE SCALE GENOMIC DNA]</scope>
    <source>
        <strain evidence="2">cv. F153</strain>
    </source>
</reference>
<evidence type="ECO:0000256" key="1">
    <source>
        <dbReference type="SAM" id="MobiDB-lite"/>
    </source>
</evidence>
<dbReference type="Proteomes" id="UP000515123">
    <property type="component" value="Linkage group 2"/>
</dbReference>
<dbReference type="AlphaFoldDB" id="A0A6P5EIP9"/>